<dbReference type="CTD" id="9937777"/>
<reference evidence="1" key="1">
    <citation type="submission" date="2012-04" db="EMBL/GenBank/DDBJ databases">
        <title>The Genome Sequence of Loa loa.</title>
        <authorList>
            <consortium name="The Broad Institute Genome Sequencing Platform"/>
            <consortium name="Broad Institute Genome Sequencing Center for Infectious Disease"/>
            <person name="Nutman T.B."/>
            <person name="Fink D.L."/>
            <person name="Russ C."/>
            <person name="Young S."/>
            <person name="Zeng Q."/>
            <person name="Gargeya S."/>
            <person name="Alvarado L."/>
            <person name="Berlin A."/>
            <person name="Chapman S.B."/>
            <person name="Chen Z."/>
            <person name="Freedman E."/>
            <person name="Gellesch M."/>
            <person name="Goldberg J."/>
            <person name="Griggs A."/>
            <person name="Gujja S."/>
            <person name="Heilman E.R."/>
            <person name="Heiman D."/>
            <person name="Howarth C."/>
            <person name="Mehta T."/>
            <person name="Neiman D."/>
            <person name="Pearson M."/>
            <person name="Roberts A."/>
            <person name="Saif S."/>
            <person name="Shea T."/>
            <person name="Shenoy N."/>
            <person name="Sisk P."/>
            <person name="Stolte C."/>
            <person name="Sykes S."/>
            <person name="White J."/>
            <person name="Yandava C."/>
            <person name="Haas B."/>
            <person name="Henn M.R."/>
            <person name="Nusbaum C."/>
            <person name="Birren B."/>
        </authorList>
    </citation>
    <scope>NUCLEOTIDE SEQUENCE [LARGE SCALE GENOMIC DNA]</scope>
</reference>
<accession>A0A1S0UC24</accession>
<dbReference type="AlphaFoldDB" id="A0A1S0UC24"/>
<dbReference type="RefSeq" id="XP_003135997.1">
    <property type="nucleotide sequence ID" value="XM_003135949.1"/>
</dbReference>
<gene>
    <name evidence="1" type="ORF">LOAG_00409</name>
</gene>
<sequence length="143" mass="16490">MAELGARRKLKKQSVPVRISKIVRTYIHTWHIHIYMRAYMHANTNTHVQYIYEEGQEGWLTRQVAIATVGGTMVERMVLMIESPILNEGETVQQTILWLFPDIHHFRAHLGSKGTRNGSHGNLTLDNCSVLQNLDKSIQIPFR</sequence>
<dbReference type="InParanoid" id="A0A1S0UC24"/>
<evidence type="ECO:0000313" key="1">
    <source>
        <dbReference type="EMBL" id="EFO28074.1"/>
    </source>
</evidence>
<dbReference type="GeneID" id="9937777"/>
<name>A0A1S0UC24_LOALO</name>
<dbReference type="EMBL" id="JH712074">
    <property type="protein sequence ID" value="EFO28074.1"/>
    <property type="molecule type" value="Genomic_DNA"/>
</dbReference>
<proteinExistence type="predicted"/>
<organism evidence="1">
    <name type="scientific">Loa loa</name>
    <name type="common">Eye worm</name>
    <name type="synonym">Filaria loa</name>
    <dbReference type="NCBI Taxonomy" id="7209"/>
    <lineage>
        <taxon>Eukaryota</taxon>
        <taxon>Metazoa</taxon>
        <taxon>Ecdysozoa</taxon>
        <taxon>Nematoda</taxon>
        <taxon>Chromadorea</taxon>
        <taxon>Rhabditida</taxon>
        <taxon>Spirurina</taxon>
        <taxon>Spiruromorpha</taxon>
        <taxon>Filarioidea</taxon>
        <taxon>Onchocercidae</taxon>
        <taxon>Loa</taxon>
    </lineage>
</organism>
<dbReference type="KEGG" id="loa:LOAG_00409"/>
<protein>
    <submittedName>
        <fullName evidence="1">Uncharacterized protein</fullName>
    </submittedName>
</protein>